<feature type="region of interest" description="Disordered" evidence="1">
    <location>
        <begin position="62"/>
        <end position="123"/>
    </location>
</feature>
<accession>A0A6A4WT17</accession>
<evidence type="ECO:0000313" key="3">
    <source>
        <dbReference type="EMBL" id="KAF0309133.1"/>
    </source>
</evidence>
<evidence type="ECO:0000259" key="2">
    <source>
        <dbReference type="SMART" id="SM00568"/>
    </source>
</evidence>
<dbReference type="SUPFAM" id="SSF56436">
    <property type="entry name" value="C-type lectin-like"/>
    <property type="match status" value="1"/>
</dbReference>
<dbReference type="InterPro" id="IPR011993">
    <property type="entry name" value="PH-like_dom_sf"/>
</dbReference>
<dbReference type="CDD" id="cd00037">
    <property type="entry name" value="CLECT"/>
    <property type="match status" value="1"/>
</dbReference>
<feature type="compositionally biased region" description="Polar residues" evidence="1">
    <location>
        <begin position="62"/>
        <end position="71"/>
    </location>
</feature>
<proteinExistence type="predicted"/>
<dbReference type="AlphaFoldDB" id="A0A6A4WT17"/>
<dbReference type="InterPro" id="IPR016187">
    <property type="entry name" value="CTDL_fold"/>
</dbReference>
<feature type="region of interest" description="Disordered" evidence="1">
    <location>
        <begin position="1"/>
        <end position="20"/>
    </location>
</feature>
<reference evidence="3 4" key="1">
    <citation type="submission" date="2019-07" db="EMBL/GenBank/DDBJ databases">
        <title>Draft genome assembly of a fouling barnacle, Amphibalanus amphitrite (Darwin, 1854): The first reference genome for Thecostraca.</title>
        <authorList>
            <person name="Kim W."/>
        </authorList>
    </citation>
    <scope>NUCLEOTIDE SEQUENCE [LARGE SCALE GENOMIC DNA]</scope>
    <source>
        <strain evidence="3">SNU_AA5</strain>
        <tissue evidence="3">Soma without cirri and trophi</tissue>
    </source>
</reference>
<dbReference type="OrthoDB" id="74360at2759"/>
<dbReference type="GO" id="GO:0140268">
    <property type="term" value="C:endoplasmic reticulum-plasma membrane contact site"/>
    <property type="evidence" value="ECO:0007669"/>
    <property type="project" value="TreeGrafter"/>
</dbReference>
<organism evidence="3 4">
    <name type="scientific">Amphibalanus amphitrite</name>
    <name type="common">Striped barnacle</name>
    <name type="synonym">Balanus amphitrite</name>
    <dbReference type="NCBI Taxonomy" id="1232801"/>
    <lineage>
        <taxon>Eukaryota</taxon>
        <taxon>Metazoa</taxon>
        <taxon>Ecdysozoa</taxon>
        <taxon>Arthropoda</taxon>
        <taxon>Crustacea</taxon>
        <taxon>Multicrustacea</taxon>
        <taxon>Cirripedia</taxon>
        <taxon>Thoracica</taxon>
        <taxon>Thoracicalcarea</taxon>
        <taxon>Balanomorpha</taxon>
        <taxon>Balanoidea</taxon>
        <taxon>Balanidae</taxon>
        <taxon>Amphibalaninae</taxon>
        <taxon>Amphibalanus</taxon>
    </lineage>
</organism>
<protein>
    <submittedName>
        <fullName evidence="3">Putative membrane protein C20F10.07</fullName>
    </submittedName>
</protein>
<name>A0A6A4WT17_AMPAM</name>
<comment type="caution">
    <text evidence="3">The sequence shown here is derived from an EMBL/GenBank/DDBJ whole genome shotgun (WGS) entry which is preliminary data.</text>
</comment>
<dbReference type="SMART" id="SM00568">
    <property type="entry name" value="GRAM"/>
    <property type="match status" value="1"/>
</dbReference>
<dbReference type="GO" id="GO:0005789">
    <property type="term" value="C:endoplasmic reticulum membrane"/>
    <property type="evidence" value="ECO:0007669"/>
    <property type="project" value="TreeGrafter"/>
</dbReference>
<dbReference type="CDD" id="cd13220">
    <property type="entry name" value="PH-GRAM_GRAMDC"/>
    <property type="match status" value="1"/>
</dbReference>
<dbReference type="Gene3D" id="3.10.100.10">
    <property type="entry name" value="Mannose-Binding Protein A, subunit A"/>
    <property type="match status" value="1"/>
</dbReference>
<dbReference type="PANTHER" id="PTHR23319:SF13">
    <property type="entry name" value="GRAM DOMAIN-CONTAINING PROTEIN"/>
    <property type="match status" value="1"/>
</dbReference>
<dbReference type="GO" id="GO:0032934">
    <property type="term" value="F:sterol binding"/>
    <property type="evidence" value="ECO:0007669"/>
    <property type="project" value="TreeGrafter"/>
</dbReference>
<dbReference type="GO" id="GO:0005886">
    <property type="term" value="C:plasma membrane"/>
    <property type="evidence" value="ECO:0007669"/>
    <property type="project" value="TreeGrafter"/>
</dbReference>
<dbReference type="InterPro" id="IPR016186">
    <property type="entry name" value="C-type_lectin-like/link_sf"/>
</dbReference>
<evidence type="ECO:0000256" key="1">
    <source>
        <dbReference type="SAM" id="MobiDB-lite"/>
    </source>
</evidence>
<dbReference type="Pfam" id="PF02893">
    <property type="entry name" value="GRAM"/>
    <property type="match status" value="1"/>
</dbReference>
<keyword evidence="4" id="KW-1185">Reference proteome</keyword>
<dbReference type="InterPro" id="IPR004182">
    <property type="entry name" value="GRAM"/>
</dbReference>
<gene>
    <name evidence="3" type="ORF">FJT64_019735</name>
</gene>
<dbReference type="EMBL" id="VIIS01000433">
    <property type="protein sequence ID" value="KAF0309133.1"/>
    <property type="molecule type" value="Genomic_DNA"/>
</dbReference>
<evidence type="ECO:0000313" key="4">
    <source>
        <dbReference type="Proteomes" id="UP000440578"/>
    </source>
</evidence>
<dbReference type="Proteomes" id="UP000440578">
    <property type="component" value="Unassembled WGS sequence"/>
</dbReference>
<dbReference type="InterPro" id="IPR051482">
    <property type="entry name" value="Cholesterol_transport"/>
</dbReference>
<dbReference type="Gene3D" id="2.30.29.30">
    <property type="entry name" value="Pleckstrin-homology domain (PH domain)/Phosphotyrosine-binding domain (PTB)"/>
    <property type="match status" value="1"/>
</dbReference>
<dbReference type="PANTHER" id="PTHR23319">
    <property type="entry name" value="GRAM DOMAIN CONTAINING 1B, ISOFORM E"/>
    <property type="match status" value="1"/>
</dbReference>
<dbReference type="GO" id="GO:0120015">
    <property type="term" value="F:sterol transfer activity"/>
    <property type="evidence" value="ECO:0007669"/>
    <property type="project" value="TreeGrafter"/>
</dbReference>
<sequence length="472" mass="51665">MWRGDRSEAGLLCPPEPPRRRFSAGPVPGCHIYGPTEGCQIAGALATSALSIMVTPPAQQQAHLSSSTSVPSGLMNGGHQMVTPPIAATRTDTDESDSPPRLLSSQRRQRCDLPRSPQFVGPDIDNDLLQATPISPDNSCPASHWKSFESNCYWASTYHTSFEEANEACWVARGYLTSVHDLTTNSFLSSRLAWRGPPLVAEDDELPIMGDDPGPDPGAELDEEEANEVDEFSDGVVTRYFEDARYIRRKRHALRNLSRSTPTMNRLESQTSFEVPRSQRKFLRRFKDLDAHEKIIKSFSCALVSDILLQGRLYVTSHHFAFYSNLFGHVTRILIPCSLVLDITKERTARIIPNAVAILSSEGRHVFGSLLSRDSAFETLVRVWRKEIGHDEADACGNDKEDGLDDDVPLLPSVGVDVSDSTATEENDSALDFTASPAATIELTPGGASVRLESVPVRSVAPPAPSPSAGIR</sequence>
<dbReference type="GO" id="GO:0032366">
    <property type="term" value="P:intracellular sterol transport"/>
    <property type="evidence" value="ECO:0007669"/>
    <property type="project" value="TreeGrafter"/>
</dbReference>
<feature type="domain" description="GRAM" evidence="2">
    <location>
        <begin position="280"/>
        <end position="347"/>
    </location>
</feature>